<keyword evidence="3" id="KW-1185">Reference proteome</keyword>
<organism evidence="2 3">
    <name type="scientific">Suillus discolor</name>
    <dbReference type="NCBI Taxonomy" id="1912936"/>
    <lineage>
        <taxon>Eukaryota</taxon>
        <taxon>Fungi</taxon>
        <taxon>Dikarya</taxon>
        <taxon>Basidiomycota</taxon>
        <taxon>Agaricomycotina</taxon>
        <taxon>Agaricomycetes</taxon>
        <taxon>Agaricomycetidae</taxon>
        <taxon>Boletales</taxon>
        <taxon>Suillineae</taxon>
        <taxon>Suillaceae</taxon>
        <taxon>Suillus</taxon>
    </lineage>
</organism>
<proteinExistence type="predicted"/>
<evidence type="ECO:0000256" key="1">
    <source>
        <dbReference type="SAM" id="MobiDB-lite"/>
    </source>
</evidence>
<dbReference type="Proteomes" id="UP000823399">
    <property type="component" value="Unassembled WGS sequence"/>
</dbReference>
<dbReference type="RefSeq" id="XP_041299627.1">
    <property type="nucleotide sequence ID" value="XM_041428137.1"/>
</dbReference>
<dbReference type="AlphaFoldDB" id="A0A9P7FJK8"/>
<dbReference type="GeneID" id="64690396"/>
<feature type="compositionally biased region" description="Low complexity" evidence="1">
    <location>
        <begin position="102"/>
        <end position="117"/>
    </location>
</feature>
<feature type="compositionally biased region" description="Low complexity" evidence="1">
    <location>
        <begin position="160"/>
        <end position="178"/>
    </location>
</feature>
<dbReference type="EMBL" id="JABBWM010000002">
    <property type="protein sequence ID" value="KAG2119801.1"/>
    <property type="molecule type" value="Genomic_DNA"/>
</dbReference>
<dbReference type="OrthoDB" id="3357439at2759"/>
<feature type="region of interest" description="Disordered" evidence="1">
    <location>
        <begin position="94"/>
        <end position="333"/>
    </location>
</feature>
<gene>
    <name evidence="2" type="ORF">F5147DRAFT_122264</name>
</gene>
<reference evidence="2" key="1">
    <citation type="journal article" date="2020" name="New Phytol.">
        <title>Comparative genomics reveals dynamic genome evolution in host specialist ectomycorrhizal fungi.</title>
        <authorList>
            <person name="Lofgren L.A."/>
            <person name="Nguyen N.H."/>
            <person name="Vilgalys R."/>
            <person name="Ruytinx J."/>
            <person name="Liao H.L."/>
            <person name="Branco S."/>
            <person name="Kuo A."/>
            <person name="LaButti K."/>
            <person name="Lipzen A."/>
            <person name="Andreopoulos W."/>
            <person name="Pangilinan J."/>
            <person name="Riley R."/>
            <person name="Hundley H."/>
            <person name="Na H."/>
            <person name="Barry K."/>
            <person name="Grigoriev I.V."/>
            <person name="Stajich J.E."/>
            <person name="Kennedy P.G."/>
        </authorList>
    </citation>
    <scope>NUCLEOTIDE SEQUENCE</scope>
    <source>
        <strain evidence="2">FC423</strain>
    </source>
</reference>
<evidence type="ECO:0000313" key="3">
    <source>
        <dbReference type="Proteomes" id="UP000823399"/>
    </source>
</evidence>
<comment type="caution">
    <text evidence="2">The sequence shown here is derived from an EMBL/GenBank/DDBJ whole genome shotgun (WGS) entry which is preliminary data.</text>
</comment>
<evidence type="ECO:0000313" key="2">
    <source>
        <dbReference type="EMBL" id="KAG2119801.1"/>
    </source>
</evidence>
<protein>
    <submittedName>
        <fullName evidence="2">Uncharacterized protein</fullName>
    </submittedName>
</protein>
<name>A0A9P7FJK8_9AGAM</name>
<feature type="compositionally biased region" description="Basic and acidic residues" evidence="1">
    <location>
        <begin position="215"/>
        <end position="234"/>
    </location>
</feature>
<sequence length="353" mass="37876">MEVNSGKRKREDEPLPSITYLVGDRSFDRLFKEQSLEEIQTVVRRKLQLPSNSTVKLKQLRGDKVIDLDDDDDFDAFSARARLMKLVDVAVEISAPPAQGDTSSDSTVVVSKSSETVVAKKKRKANNDQPPKDGNTTVAPEPKTKKRKTDKPPVTKHTETAPTSAEPASVSAPAELSLKPSAKSEVLISTKAPLPTDGEPPKKKPKNAKAGTAKDAVEKPPRKTKKAKETEKPTETSSLPISGDDAVPASGLSEPPKKSSGTKKIATKSSALQSAGVEKSANDAVDSAAGPEKKKKGKVKGKEIESEPAPETPAPTKGRKKAAIAGASEAPAPKESVWYHTLIPRFLMFYRED</sequence>
<accession>A0A9P7FJK8</accession>
<feature type="compositionally biased region" description="Basic and acidic residues" evidence="1">
    <location>
        <begin position="150"/>
        <end position="159"/>
    </location>
</feature>